<feature type="non-terminal residue" evidence="1">
    <location>
        <position position="90"/>
    </location>
</feature>
<gene>
    <name evidence="1" type="ORF">METZ01_LOCUS345121</name>
</gene>
<reference evidence="1" key="1">
    <citation type="submission" date="2018-05" db="EMBL/GenBank/DDBJ databases">
        <authorList>
            <person name="Lanie J.A."/>
            <person name="Ng W.-L."/>
            <person name="Kazmierczak K.M."/>
            <person name="Andrzejewski T.M."/>
            <person name="Davidsen T.M."/>
            <person name="Wayne K.J."/>
            <person name="Tettelin H."/>
            <person name="Glass J.I."/>
            <person name="Rusch D."/>
            <person name="Podicherti R."/>
            <person name="Tsui H.-C.T."/>
            <person name="Winkler M.E."/>
        </authorList>
    </citation>
    <scope>NUCLEOTIDE SEQUENCE</scope>
</reference>
<evidence type="ECO:0000313" key="1">
    <source>
        <dbReference type="EMBL" id="SVC92267.1"/>
    </source>
</evidence>
<accession>A0A382R4Z4</accession>
<organism evidence="1">
    <name type="scientific">marine metagenome</name>
    <dbReference type="NCBI Taxonomy" id="408172"/>
    <lineage>
        <taxon>unclassified sequences</taxon>
        <taxon>metagenomes</taxon>
        <taxon>ecological metagenomes</taxon>
    </lineage>
</organism>
<dbReference type="EMBL" id="UINC01118856">
    <property type="protein sequence ID" value="SVC92267.1"/>
    <property type="molecule type" value="Genomic_DNA"/>
</dbReference>
<dbReference type="AlphaFoldDB" id="A0A382R4Z4"/>
<protein>
    <submittedName>
        <fullName evidence="1">Uncharacterized protein</fullName>
    </submittedName>
</protein>
<name>A0A382R4Z4_9ZZZZ</name>
<proteinExistence type="predicted"/>
<sequence length="90" mass="10041">MFNKPIQSTSKRFFIAAIFLALSFSSSWANSSTSKLLENNTPNFTLQVSDDAFVQAADATIKLEKEMPKAGDWPNWIETAQGTKRSPQKI</sequence>